<dbReference type="Pfam" id="PF00067">
    <property type="entry name" value="p450"/>
    <property type="match status" value="1"/>
</dbReference>
<evidence type="ECO:0000313" key="10">
    <source>
        <dbReference type="Proteomes" id="UP001338125"/>
    </source>
</evidence>
<evidence type="ECO:0000256" key="6">
    <source>
        <dbReference type="ARBA" id="ARBA00023004"/>
    </source>
</evidence>
<evidence type="ECO:0000256" key="4">
    <source>
        <dbReference type="ARBA" id="ARBA00022723"/>
    </source>
</evidence>
<keyword evidence="5" id="KW-0560">Oxidoreductase</keyword>
<evidence type="ECO:0000256" key="1">
    <source>
        <dbReference type="ARBA" id="ARBA00001971"/>
    </source>
</evidence>
<comment type="similarity">
    <text evidence="2">Belongs to the cytochrome P450 family.</text>
</comment>
<keyword evidence="7 9" id="KW-0503">Monooxygenase</keyword>
<dbReference type="PANTHER" id="PTHR24305">
    <property type="entry name" value="CYTOCHROME P450"/>
    <property type="match status" value="1"/>
</dbReference>
<name>A0ABR0S7Y9_9HYPO</name>
<dbReference type="EMBL" id="JAVFKD010000016">
    <property type="protein sequence ID" value="KAK5988243.1"/>
    <property type="molecule type" value="Genomic_DNA"/>
</dbReference>
<accession>A0ABR0S7Y9</accession>
<proteinExistence type="inferred from homology"/>
<reference evidence="9 10" key="1">
    <citation type="submission" date="2024-01" db="EMBL/GenBank/DDBJ databases">
        <title>Complete genome of Cladobotryum mycophilum ATHUM6906.</title>
        <authorList>
            <person name="Christinaki A.C."/>
            <person name="Myridakis A.I."/>
            <person name="Kouvelis V.N."/>
        </authorList>
    </citation>
    <scope>NUCLEOTIDE SEQUENCE [LARGE SCALE GENOMIC DNA]</scope>
    <source>
        <strain evidence="9 10">ATHUM6906</strain>
    </source>
</reference>
<feature type="transmembrane region" description="Helical" evidence="8">
    <location>
        <begin position="72"/>
        <end position="93"/>
    </location>
</feature>
<dbReference type="CDD" id="cd11061">
    <property type="entry name" value="CYP67-like"/>
    <property type="match status" value="1"/>
</dbReference>
<evidence type="ECO:0000256" key="2">
    <source>
        <dbReference type="ARBA" id="ARBA00010617"/>
    </source>
</evidence>
<comment type="caution">
    <text evidence="9">The sequence shown here is derived from an EMBL/GenBank/DDBJ whole genome shotgun (WGS) entry which is preliminary data.</text>
</comment>
<keyword evidence="8" id="KW-0472">Membrane</keyword>
<gene>
    <name evidence="9" type="ORF">PT974_12384</name>
</gene>
<dbReference type="InterPro" id="IPR050121">
    <property type="entry name" value="Cytochrome_P450_monoxygenase"/>
</dbReference>
<evidence type="ECO:0000256" key="8">
    <source>
        <dbReference type="SAM" id="Phobius"/>
    </source>
</evidence>
<evidence type="ECO:0000313" key="9">
    <source>
        <dbReference type="EMBL" id="KAK5988243.1"/>
    </source>
</evidence>
<dbReference type="SUPFAM" id="SSF48264">
    <property type="entry name" value="Cytochrome P450"/>
    <property type="match status" value="1"/>
</dbReference>
<dbReference type="PRINTS" id="PR00385">
    <property type="entry name" value="P450"/>
</dbReference>
<dbReference type="PANTHER" id="PTHR24305:SF187">
    <property type="entry name" value="P450, PUTATIVE (EUROFUNG)-RELATED"/>
    <property type="match status" value="1"/>
</dbReference>
<evidence type="ECO:0000256" key="7">
    <source>
        <dbReference type="ARBA" id="ARBA00023033"/>
    </source>
</evidence>
<dbReference type="InterPro" id="IPR036396">
    <property type="entry name" value="Cyt_P450_sf"/>
</dbReference>
<dbReference type="Proteomes" id="UP001338125">
    <property type="component" value="Unassembled WGS sequence"/>
</dbReference>
<dbReference type="GO" id="GO:0004497">
    <property type="term" value="F:monooxygenase activity"/>
    <property type="evidence" value="ECO:0007669"/>
    <property type="project" value="UniProtKB-KW"/>
</dbReference>
<feature type="transmembrane region" description="Helical" evidence="8">
    <location>
        <begin position="12"/>
        <end position="30"/>
    </location>
</feature>
<protein>
    <submittedName>
        <fullName evidence="9">Cytochrome P450 monooxygenase FCK2</fullName>
    </submittedName>
</protein>
<evidence type="ECO:0000256" key="5">
    <source>
        <dbReference type="ARBA" id="ARBA00023002"/>
    </source>
</evidence>
<organism evidence="9 10">
    <name type="scientific">Cladobotryum mycophilum</name>
    <dbReference type="NCBI Taxonomy" id="491253"/>
    <lineage>
        <taxon>Eukaryota</taxon>
        <taxon>Fungi</taxon>
        <taxon>Dikarya</taxon>
        <taxon>Ascomycota</taxon>
        <taxon>Pezizomycotina</taxon>
        <taxon>Sordariomycetes</taxon>
        <taxon>Hypocreomycetidae</taxon>
        <taxon>Hypocreales</taxon>
        <taxon>Hypocreaceae</taxon>
        <taxon>Cladobotryum</taxon>
    </lineage>
</organism>
<keyword evidence="8" id="KW-0812">Transmembrane</keyword>
<dbReference type="InterPro" id="IPR001128">
    <property type="entry name" value="Cyt_P450"/>
</dbReference>
<keyword evidence="6" id="KW-0408">Iron</keyword>
<feature type="transmembrane region" description="Helical" evidence="8">
    <location>
        <begin position="37"/>
        <end position="57"/>
    </location>
</feature>
<keyword evidence="8" id="KW-1133">Transmembrane helix</keyword>
<keyword evidence="4" id="KW-0479">Metal-binding</keyword>
<feature type="transmembrane region" description="Helical" evidence="8">
    <location>
        <begin position="274"/>
        <end position="296"/>
    </location>
</feature>
<keyword evidence="10" id="KW-1185">Reference proteome</keyword>
<sequence>MAGFSIADLSAALAYGVAFAAGIALHLVTFRVGEWDIYSIYLIQGTVLLDGLAALALKNFAPQEVESLWDAFKIVSLLLSACIAGIYTSLLIYRAAFHRLNRFPGPFAARLSNFYITSRAVKKFHLYEEIQDLHRQYGDIVRVGPSELSIADPKAFNIIHSNQSSSFKGPWYSLFHPSVSLHTVRDHKDHARRRKVWDKGFAAKALRYYEPGVAEYTRQLLHQINESEGKAMNVSTWFNFYSFDVMGDLAFGKKFNMLKDGIVHYYMESVHKNMLAVGALSHLVWMFPILLGTPGLNNEHNRLQKWLAHEVDERRKRKPETPDIYSWILEEYEAVEKPTKQETLDIYSDAHLIVIAGSDTTAAALTCLFFELAYHPEAVKTLREEIDQYYAENDEPSAHSFGKLEYLQACINESLRLHPAVPSGVQRQAPPEGMQLGDVYIPGNTIIQTPTWTLHRDERSFVQPNEFIPERWTSKPELVKNAAVFSPFLTGRYSCVGKQLGLMELRYVASEVIHRFDVAPAAGQTSEKFLDGLKDTFTLSLPELNLVFQPREK</sequence>
<evidence type="ECO:0000256" key="3">
    <source>
        <dbReference type="ARBA" id="ARBA00022617"/>
    </source>
</evidence>
<keyword evidence="3" id="KW-0349">Heme</keyword>
<dbReference type="Gene3D" id="1.10.630.10">
    <property type="entry name" value="Cytochrome P450"/>
    <property type="match status" value="1"/>
</dbReference>
<dbReference type="PRINTS" id="PR00463">
    <property type="entry name" value="EP450I"/>
</dbReference>
<dbReference type="InterPro" id="IPR002401">
    <property type="entry name" value="Cyt_P450_E_grp-I"/>
</dbReference>
<comment type="cofactor">
    <cofactor evidence="1">
        <name>heme</name>
        <dbReference type="ChEBI" id="CHEBI:30413"/>
    </cofactor>
</comment>